<dbReference type="PROSITE" id="PS51318">
    <property type="entry name" value="TAT"/>
    <property type="match status" value="1"/>
</dbReference>
<dbReference type="NCBIfam" id="TIGR01409">
    <property type="entry name" value="TAT_signal_seq"/>
    <property type="match status" value="1"/>
</dbReference>
<dbReference type="InterPro" id="IPR019546">
    <property type="entry name" value="TAT_signal_bac_arc"/>
</dbReference>
<dbReference type="InterPro" id="IPR006311">
    <property type="entry name" value="TAT_signal"/>
</dbReference>
<dbReference type="RefSeq" id="WP_248210675.1">
    <property type="nucleotide sequence ID" value="NZ_JALNMH010000012.1"/>
</dbReference>
<proteinExistence type="predicted"/>
<reference evidence="3" key="1">
    <citation type="submission" date="2022-04" db="EMBL/GenBank/DDBJ databases">
        <title>Lysobacter sp. CAU 1642 isolated from sea sand.</title>
        <authorList>
            <person name="Kim W."/>
        </authorList>
    </citation>
    <scope>NUCLEOTIDE SEQUENCE</scope>
    <source>
        <strain evidence="3">CAU 1642</strain>
    </source>
</reference>
<protein>
    <submittedName>
        <fullName evidence="3">Twin-arginine translocation signal domain-containing protein</fullName>
    </submittedName>
</protein>
<evidence type="ECO:0000256" key="1">
    <source>
        <dbReference type="ARBA" id="ARBA00022729"/>
    </source>
</evidence>
<accession>A0ABT0GKA3</accession>
<sequence>MSRRRFLSTASLAALAAVTAPPAWAGLCAPVGSWRVGDSFRSGCGRPLRLVAIEAELRQGACRSFALRFQGEGCQFLDEGLHRLDGPQGEVDLFLQPSRDGLVAWFNLFG</sequence>
<name>A0ABT0GKA3_9GAMM</name>
<organism evidence="3 4">
    <name type="scientific">Pseudomarimonas salicorniae</name>
    <dbReference type="NCBI Taxonomy" id="2933270"/>
    <lineage>
        <taxon>Bacteria</taxon>
        <taxon>Pseudomonadati</taxon>
        <taxon>Pseudomonadota</taxon>
        <taxon>Gammaproteobacteria</taxon>
        <taxon>Lysobacterales</taxon>
        <taxon>Lysobacteraceae</taxon>
        <taxon>Pseudomarimonas</taxon>
    </lineage>
</organism>
<feature type="chain" id="PRO_5046269956" evidence="2">
    <location>
        <begin position="26"/>
        <end position="110"/>
    </location>
</feature>
<dbReference type="Proteomes" id="UP001431449">
    <property type="component" value="Unassembled WGS sequence"/>
</dbReference>
<gene>
    <name evidence="3" type="ORF">M0G41_14965</name>
</gene>
<evidence type="ECO:0000313" key="4">
    <source>
        <dbReference type="Proteomes" id="UP001431449"/>
    </source>
</evidence>
<dbReference type="EMBL" id="JALNMH010000012">
    <property type="protein sequence ID" value="MCK7594968.1"/>
    <property type="molecule type" value="Genomic_DNA"/>
</dbReference>
<keyword evidence="1 2" id="KW-0732">Signal</keyword>
<feature type="signal peptide" evidence="2">
    <location>
        <begin position="1"/>
        <end position="25"/>
    </location>
</feature>
<comment type="caution">
    <text evidence="3">The sequence shown here is derived from an EMBL/GenBank/DDBJ whole genome shotgun (WGS) entry which is preliminary data.</text>
</comment>
<evidence type="ECO:0000256" key="2">
    <source>
        <dbReference type="SAM" id="SignalP"/>
    </source>
</evidence>
<keyword evidence="4" id="KW-1185">Reference proteome</keyword>
<evidence type="ECO:0000313" key="3">
    <source>
        <dbReference type="EMBL" id="MCK7594968.1"/>
    </source>
</evidence>